<comment type="subcellular location">
    <subcellularLocation>
        <location evidence="1 12 13">Cytoplasm</location>
    </subcellularLocation>
</comment>
<evidence type="ECO:0000256" key="3">
    <source>
        <dbReference type="ARBA" id="ARBA00022490"/>
    </source>
</evidence>
<keyword evidence="3 12" id="KW-0963">Cytoplasm</keyword>
<reference evidence="18 19" key="1">
    <citation type="journal article" date="2016" name="Nat. Commun.">
        <title>Thousands of microbial genomes shed light on interconnected biogeochemical processes in an aquifer system.</title>
        <authorList>
            <person name="Anantharaman K."/>
            <person name="Brown C.T."/>
            <person name="Hug L.A."/>
            <person name="Sharon I."/>
            <person name="Castelle C.J."/>
            <person name="Probst A.J."/>
            <person name="Thomas B.C."/>
            <person name="Singh A."/>
            <person name="Wilkins M.J."/>
            <person name="Karaoz U."/>
            <person name="Brodie E.L."/>
            <person name="Williams K.H."/>
            <person name="Hubbard S.S."/>
            <person name="Banfield J.F."/>
        </authorList>
    </citation>
    <scope>NUCLEOTIDE SEQUENCE [LARGE SCALE GENOMIC DNA]</scope>
</reference>
<evidence type="ECO:0000256" key="8">
    <source>
        <dbReference type="ARBA" id="ARBA00022881"/>
    </source>
</evidence>
<dbReference type="CDD" id="cd18790">
    <property type="entry name" value="SF2_C_UvrB"/>
    <property type="match status" value="1"/>
</dbReference>
<dbReference type="GO" id="GO:0006289">
    <property type="term" value="P:nucleotide-excision repair"/>
    <property type="evidence" value="ECO:0007669"/>
    <property type="project" value="UniProtKB-UniRule"/>
</dbReference>
<dbReference type="PANTHER" id="PTHR24029">
    <property type="entry name" value="UVRABC SYSTEM PROTEIN B"/>
    <property type="match status" value="1"/>
</dbReference>
<evidence type="ECO:0000256" key="12">
    <source>
        <dbReference type="HAMAP-Rule" id="MF_00204"/>
    </source>
</evidence>
<keyword evidence="5 12" id="KW-0227">DNA damage</keyword>
<dbReference type="GO" id="GO:0005524">
    <property type="term" value="F:ATP binding"/>
    <property type="evidence" value="ECO:0007669"/>
    <property type="project" value="UniProtKB-UniRule"/>
</dbReference>
<comment type="caution">
    <text evidence="18">The sequence shown here is derived from an EMBL/GenBank/DDBJ whole genome shotgun (WGS) entry which is preliminary data.</text>
</comment>
<dbReference type="GO" id="GO:0009380">
    <property type="term" value="C:excinuclease repair complex"/>
    <property type="evidence" value="ECO:0007669"/>
    <property type="project" value="InterPro"/>
</dbReference>
<name>A0A1F5SN45_9BACT</name>
<dbReference type="Gene3D" id="4.10.860.10">
    <property type="entry name" value="UVR domain"/>
    <property type="match status" value="1"/>
</dbReference>
<evidence type="ECO:0000313" key="19">
    <source>
        <dbReference type="Proteomes" id="UP000178925"/>
    </source>
</evidence>
<dbReference type="Pfam" id="PF00271">
    <property type="entry name" value="Helicase_C"/>
    <property type="match status" value="1"/>
</dbReference>
<evidence type="ECO:0000313" key="18">
    <source>
        <dbReference type="EMBL" id="OGF28110.1"/>
    </source>
</evidence>
<comment type="subunit">
    <text evidence="10 12 13">Forms a heterotetramer with UvrA during the search for lesions. Interacts with UvrC in an incision complex.</text>
</comment>
<evidence type="ECO:0000256" key="2">
    <source>
        <dbReference type="ARBA" id="ARBA00008533"/>
    </source>
</evidence>
<dbReference type="GO" id="GO:0009432">
    <property type="term" value="P:SOS response"/>
    <property type="evidence" value="ECO:0007669"/>
    <property type="project" value="UniProtKB-UniRule"/>
</dbReference>
<feature type="short sequence motif" description="Beta-hairpin" evidence="12">
    <location>
        <begin position="90"/>
        <end position="113"/>
    </location>
</feature>
<dbReference type="InterPro" id="IPR001943">
    <property type="entry name" value="UVR_dom"/>
</dbReference>
<dbReference type="NCBIfam" id="NF003673">
    <property type="entry name" value="PRK05298.1"/>
    <property type="match status" value="1"/>
</dbReference>
<keyword evidence="8 12" id="KW-0267">Excision nuclease</keyword>
<dbReference type="InterPro" id="IPR024759">
    <property type="entry name" value="UvrB_YAD/RRR_dom"/>
</dbReference>
<feature type="domain" description="Helicase ATP-binding" evidence="16">
    <location>
        <begin position="24"/>
        <end position="225"/>
    </location>
</feature>
<evidence type="ECO:0000256" key="14">
    <source>
        <dbReference type="SAM" id="Coils"/>
    </source>
</evidence>
<dbReference type="InterPro" id="IPR006935">
    <property type="entry name" value="Helicase/UvrB_N"/>
</dbReference>
<dbReference type="HAMAP" id="MF_00204">
    <property type="entry name" value="UvrB"/>
    <property type="match status" value="1"/>
</dbReference>
<dbReference type="STRING" id="1797995.A2242_00090"/>
<dbReference type="NCBIfam" id="TIGR00631">
    <property type="entry name" value="uvrb"/>
    <property type="match status" value="1"/>
</dbReference>
<dbReference type="PROSITE" id="PS51194">
    <property type="entry name" value="HELICASE_CTER"/>
    <property type="match status" value="1"/>
</dbReference>
<protein>
    <recommendedName>
        <fullName evidence="11 12">UvrABC system protein B</fullName>
        <shortName evidence="12">Protein UvrB</shortName>
    </recommendedName>
    <alternativeName>
        <fullName evidence="12">Excinuclease ABC subunit B</fullName>
    </alternativeName>
</protein>
<dbReference type="PANTHER" id="PTHR24029:SF0">
    <property type="entry name" value="UVRABC SYSTEM PROTEIN B"/>
    <property type="match status" value="1"/>
</dbReference>
<evidence type="ECO:0000256" key="7">
    <source>
        <dbReference type="ARBA" id="ARBA00022840"/>
    </source>
</evidence>
<dbReference type="SMART" id="SM00487">
    <property type="entry name" value="DEXDc"/>
    <property type="match status" value="1"/>
</dbReference>
<evidence type="ECO:0000259" key="15">
    <source>
        <dbReference type="PROSITE" id="PS50151"/>
    </source>
</evidence>
<dbReference type="GO" id="GO:0009381">
    <property type="term" value="F:excinuclease ABC activity"/>
    <property type="evidence" value="ECO:0007669"/>
    <property type="project" value="UniProtKB-UniRule"/>
</dbReference>
<dbReference type="GO" id="GO:0005737">
    <property type="term" value="C:cytoplasm"/>
    <property type="evidence" value="ECO:0007669"/>
    <property type="project" value="UniProtKB-SubCell"/>
</dbReference>
<keyword evidence="7 12" id="KW-0067">ATP-binding</keyword>
<dbReference type="Pfam" id="PF02151">
    <property type="entry name" value="UVR"/>
    <property type="match status" value="1"/>
</dbReference>
<keyword evidence="14" id="KW-0175">Coiled coil</keyword>
<feature type="domain" description="UVR" evidence="15">
    <location>
        <begin position="610"/>
        <end position="645"/>
    </location>
</feature>
<dbReference type="PROSITE" id="PS51192">
    <property type="entry name" value="HELICASE_ATP_BIND_1"/>
    <property type="match status" value="1"/>
</dbReference>
<evidence type="ECO:0000256" key="13">
    <source>
        <dbReference type="RuleBase" id="RU003587"/>
    </source>
</evidence>
<dbReference type="InterPro" id="IPR004807">
    <property type="entry name" value="UvrB"/>
</dbReference>
<dbReference type="InterPro" id="IPR001650">
    <property type="entry name" value="Helicase_C-like"/>
</dbReference>
<dbReference type="InterPro" id="IPR014001">
    <property type="entry name" value="Helicase_ATP-bd"/>
</dbReference>
<dbReference type="Gene3D" id="3.40.50.300">
    <property type="entry name" value="P-loop containing nucleotide triphosphate hydrolases"/>
    <property type="match status" value="3"/>
</dbReference>
<evidence type="ECO:0000256" key="9">
    <source>
        <dbReference type="ARBA" id="ARBA00023204"/>
    </source>
</evidence>
<dbReference type="AlphaFoldDB" id="A0A1F5SN45"/>
<keyword evidence="12 13" id="KW-0742">SOS response</keyword>
<organism evidence="18 19">
    <name type="scientific">Candidatus Falkowbacteria bacterium RIFOXYA2_FULL_47_9</name>
    <dbReference type="NCBI Taxonomy" id="1797995"/>
    <lineage>
        <taxon>Bacteria</taxon>
        <taxon>Candidatus Falkowiibacteriota</taxon>
    </lineage>
</organism>
<feature type="binding site" evidence="12">
    <location>
        <begin position="37"/>
        <end position="44"/>
    </location>
    <ligand>
        <name>ATP</name>
        <dbReference type="ChEBI" id="CHEBI:30616"/>
    </ligand>
</feature>
<dbReference type="CDD" id="cd17916">
    <property type="entry name" value="DEXHc_UvrB"/>
    <property type="match status" value="1"/>
</dbReference>
<evidence type="ECO:0000256" key="10">
    <source>
        <dbReference type="ARBA" id="ARBA00026033"/>
    </source>
</evidence>
<keyword evidence="6 12" id="KW-0228">DNA excision</keyword>
<evidence type="ECO:0000256" key="5">
    <source>
        <dbReference type="ARBA" id="ARBA00022763"/>
    </source>
</evidence>
<proteinExistence type="inferred from homology"/>
<evidence type="ECO:0000256" key="6">
    <source>
        <dbReference type="ARBA" id="ARBA00022769"/>
    </source>
</evidence>
<evidence type="ECO:0000259" key="16">
    <source>
        <dbReference type="PROSITE" id="PS51192"/>
    </source>
</evidence>
<keyword evidence="9 12" id="KW-0234">DNA repair</keyword>
<comment type="function">
    <text evidence="12">The UvrABC repair system catalyzes the recognition and processing of DNA lesions. A damage recognition complex composed of 2 UvrA and 2 UvrB subunits scans DNA for abnormalities. Upon binding of the UvrA(2)B(2) complex to a putative damaged site, the DNA wraps around one UvrB monomer. DNA wrap is dependent on ATP binding by UvrB and probably causes local melting of the DNA helix, facilitating insertion of UvrB beta-hairpin between the DNA strands. Then UvrB probes one DNA strand for the presence of a lesion. If a lesion is found the UvrA subunits dissociate and the UvrB-DNA preincision complex is formed. This complex is subsequently bound by UvrC and the second UvrB is released. If no lesion is found, the DNA wraps around the other UvrB subunit that will check the other stand for damage.</text>
</comment>
<gene>
    <name evidence="12" type="primary">uvrB</name>
    <name evidence="18" type="ORF">A2242_00090</name>
</gene>
<dbReference type="SUPFAM" id="SSF46600">
    <property type="entry name" value="C-terminal UvrC-binding domain of UvrB"/>
    <property type="match status" value="1"/>
</dbReference>
<dbReference type="Pfam" id="PF17757">
    <property type="entry name" value="UvrB_inter"/>
    <property type="match status" value="1"/>
</dbReference>
<dbReference type="SUPFAM" id="SSF52540">
    <property type="entry name" value="P-loop containing nucleoside triphosphate hydrolases"/>
    <property type="match status" value="2"/>
</dbReference>
<feature type="coiled-coil region" evidence="14">
    <location>
        <begin position="591"/>
        <end position="626"/>
    </location>
</feature>
<feature type="domain" description="Helicase C-terminal" evidence="17">
    <location>
        <begin position="431"/>
        <end position="597"/>
    </location>
</feature>
<dbReference type="GO" id="GO:0003677">
    <property type="term" value="F:DNA binding"/>
    <property type="evidence" value="ECO:0007669"/>
    <property type="project" value="UniProtKB-UniRule"/>
</dbReference>
<dbReference type="Pfam" id="PF12344">
    <property type="entry name" value="UvrB"/>
    <property type="match status" value="1"/>
</dbReference>
<evidence type="ECO:0000256" key="4">
    <source>
        <dbReference type="ARBA" id="ARBA00022741"/>
    </source>
</evidence>
<sequence>MKFKLHSNYKPAGDQPKAIEQLVNGIKKGLPQQTLLGVTGSGKTFTMANVIERLQRPALILSHNKTLAAQLYEEFLEFFPENKVCYFVSYFDYYQPESYLPASDTYIEKDSQVNEKIERMRMEAGISLLTRPDTIIVSSVSCIYGLGSPEEFKQQSFEVKPGAEMPMRQLIFKLINLRYERNDTELKPGRFRVRGDVIDIMQGGGTAITRLEYFGDKIENIYELHPITARKEKKLDSVWVYPARAYVTNDEYKQEAIKSIKTELQECLAKMSDPVLKYRLQQRTNYDLEMIEQLGYCKGIENYSRHFDRRAPGSSPYTLLHFLPKNPLLFIDESHATLPQVHGMYEGDKTRKRNLIDYGFRLPSAYDNRPLKFDEFTGFLKPFAKDGANVVYVSATPAMEEIRNSSQIVEQIIRPTGLIDPPITVKPSEGQIEDLIEEISKTIQQGNRALVTTLTKRMAEELASYLLQNDFKVEYLHSEIDTLERVEVIKRLRTGKIDVIVGINLLREGLDLPEVGLVAILDADKEGFLRNERSLIQTVGRAARNIDSKVIFYADKMTVSMKLAIKETERRRKIQIEHNKKHGITPQSISREIRNKKLEANSEEEEKLEEEDILILEKEMQAAAEELDFEKAIELRERIKKLEVRSEK</sequence>
<dbReference type="EMBL" id="MFGC01000020">
    <property type="protein sequence ID" value="OGF28110.1"/>
    <property type="molecule type" value="Genomic_DNA"/>
</dbReference>
<comment type="similarity">
    <text evidence="2 12 13">Belongs to the UvrB family.</text>
</comment>
<dbReference type="Proteomes" id="UP000178925">
    <property type="component" value="Unassembled WGS sequence"/>
</dbReference>
<dbReference type="SMART" id="SM00490">
    <property type="entry name" value="HELICc"/>
    <property type="match status" value="1"/>
</dbReference>
<accession>A0A1F5SN45</accession>
<comment type="domain">
    <text evidence="12">The beta-hairpin motif is involved in DNA binding.</text>
</comment>
<dbReference type="GO" id="GO:0016887">
    <property type="term" value="F:ATP hydrolysis activity"/>
    <property type="evidence" value="ECO:0007669"/>
    <property type="project" value="InterPro"/>
</dbReference>
<evidence type="ECO:0000259" key="17">
    <source>
        <dbReference type="PROSITE" id="PS51194"/>
    </source>
</evidence>
<dbReference type="Pfam" id="PF04851">
    <property type="entry name" value="ResIII"/>
    <property type="match status" value="1"/>
</dbReference>
<evidence type="ECO:0000256" key="1">
    <source>
        <dbReference type="ARBA" id="ARBA00004496"/>
    </source>
</evidence>
<keyword evidence="4 12" id="KW-0547">Nucleotide-binding</keyword>
<dbReference type="InterPro" id="IPR027417">
    <property type="entry name" value="P-loop_NTPase"/>
</dbReference>
<dbReference type="InterPro" id="IPR036876">
    <property type="entry name" value="UVR_dom_sf"/>
</dbReference>
<dbReference type="InterPro" id="IPR041471">
    <property type="entry name" value="UvrB_inter"/>
</dbReference>
<evidence type="ECO:0000256" key="11">
    <source>
        <dbReference type="ARBA" id="ARBA00029504"/>
    </source>
</evidence>
<dbReference type="PROSITE" id="PS50151">
    <property type="entry name" value="UVR"/>
    <property type="match status" value="1"/>
</dbReference>